<dbReference type="Proteomes" id="UP000184035">
    <property type="component" value="Unassembled WGS sequence"/>
</dbReference>
<proteinExistence type="predicted"/>
<sequence>MGIFQSIFYRLNKKSIDKALLKFKKIPIDIVYNIIEKSCWRYGIKCEVILKTKTELELKLTGKKEITLLKFHKAFVVFKEDYEKMLSLGEIIFAKKIVYITTGVFHGEVYKENMWRISRCKVILDDNYNFIKRQVWLKKDFRDHLKYKKLDFSRYLPL</sequence>
<organism evidence="1 2">
    <name type="scientific">Clostridium fallax</name>
    <dbReference type="NCBI Taxonomy" id="1533"/>
    <lineage>
        <taxon>Bacteria</taxon>
        <taxon>Bacillati</taxon>
        <taxon>Bacillota</taxon>
        <taxon>Clostridia</taxon>
        <taxon>Eubacteriales</taxon>
        <taxon>Clostridiaceae</taxon>
        <taxon>Clostridium</taxon>
    </lineage>
</organism>
<dbReference type="STRING" id="1533.SAMN05443638_13329"/>
<dbReference type="AlphaFoldDB" id="A0A1M4YWS8"/>
<name>A0A1M4YWS8_9CLOT</name>
<dbReference type="OrthoDB" id="1908344at2"/>
<keyword evidence="2" id="KW-1185">Reference proteome</keyword>
<protein>
    <submittedName>
        <fullName evidence="1">Uncharacterized protein</fullName>
    </submittedName>
</protein>
<dbReference type="RefSeq" id="WP_072897487.1">
    <property type="nucleotide sequence ID" value="NZ_FQVM01000033.1"/>
</dbReference>
<evidence type="ECO:0000313" key="2">
    <source>
        <dbReference type="Proteomes" id="UP000184035"/>
    </source>
</evidence>
<gene>
    <name evidence="1" type="ORF">SAMN05443638_13329</name>
</gene>
<reference evidence="1 2" key="1">
    <citation type="submission" date="2016-11" db="EMBL/GenBank/DDBJ databases">
        <authorList>
            <person name="Jaros S."/>
            <person name="Januszkiewicz K."/>
            <person name="Wedrychowicz H."/>
        </authorList>
    </citation>
    <scope>NUCLEOTIDE SEQUENCE [LARGE SCALE GENOMIC DNA]</scope>
    <source>
        <strain evidence="1 2">DSM 2631</strain>
    </source>
</reference>
<accession>A0A1M4YWS8</accession>
<evidence type="ECO:0000313" key="1">
    <source>
        <dbReference type="EMBL" id="SHF10180.1"/>
    </source>
</evidence>
<dbReference type="EMBL" id="FQVM01000033">
    <property type="protein sequence ID" value="SHF10180.1"/>
    <property type="molecule type" value="Genomic_DNA"/>
</dbReference>